<reference evidence="1 2" key="1">
    <citation type="submission" date="2018-11" db="EMBL/GenBank/DDBJ databases">
        <title>Genomic Encyclopedia of Type Strains, Phase IV (KMG-IV): sequencing the most valuable type-strain genomes for metagenomic binning, comparative biology and taxonomic classification.</title>
        <authorList>
            <person name="Goeker M."/>
        </authorList>
    </citation>
    <scope>NUCLEOTIDE SEQUENCE [LARGE SCALE GENOMIC DNA]</scope>
    <source>
        <strain evidence="1 2">DSM 26537</strain>
    </source>
</reference>
<keyword evidence="2" id="KW-1185">Reference proteome</keyword>
<organism evidence="1 2">
    <name type="scientific">Mobilisporobacter senegalensis</name>
    <dbReference type="NCBI Taxonomy" id="1329262"/>
    <lineage>
        <taxon>Bacteria</taxon>
        <taxon>Bacillati</taxon>
        <taxon>Bacillota</taxon>
        <taxon>Clostridia</taxon>
        <taxon>Lachnospirales</taxon>
        <taxon>Lachnospiraceae</taxon>
        <taxon>Mobilisporobacter</taxon>
    </lineage>
</organism>
<dbReference type="EMBL" id="RJVG01000003">
    <property type="protein sequence ID" value="ROR29176.1"/>
    <property type="molecule type" value="Genomic_DNA"/>
</dbReference>
<protein>
    <recommendedName>
        <fullName evidence="3">DUF4176 domain-containing protein</fullName>
    </recommendedName>
</protein>
<evidence type="ECO:0008006" key="3">
    <source>
        <dbReference type="Google" id="ProtNLM"/>
    </source>
</evidence>
<evidence type="ECO:0000313" key="2">
    <source>
        <dbReference type="Proteomes" id="UP000273083"/>
    </source>
</evidence>
<dbReference type="OrthoDB" id="2029395at2"/>
<gene>
    <name evidence="1" type="ORF">EDD66_103111</name>
</gene>
<dbReference type="InterPro" id="IPR025233">
    <property type="entry name" value="DUF4176"/>
</dbReference>
<comment type="caution">
    <text evidence="1">The sequence shown here is derived from an EMBL/GenBank/DDBJ whole genome shotgun (WGS) entry which is preliminary data.</text>
</comment>
<accession>A0A3N1XRA9</accession>
<dbReference type="RefSeq" id="WP_123608633.1">
    <property type="nucleotide sequence ID" value="NZ_RJVG01000003.1"/>
</dbReference>
<dbReference type="AlphaFoldDB" id="A0A3N1XRA9"/>
<dbReference type="Proteomes" id="UP000273083">
    <property type="component" value="Unassembled WGS sequence"/>
</dbReference>
<name>A0A3N1XRA9_9FIRM</name>
<dbReference type="Pfam" id="PF13780">
    <property type="entry name" value="DUF4176"/>
    <property type="match status" value="1"/>
</dbReference>
<proteinExistence type="predicted"/>
<evidence type="ECO:0000313" key="1">
    <source>
        <dbReference type="EMBL" id="ROR29176.1"/>
    </source>
</evidence>
<sequence length="226" mass="26118">MVEMNKNDMNMLMWKDKVGSLGYFSNSITKSTAVNFGWYYQRDLNFLYEILGGLEVGDVVLHDQKKGMKFKKQNDNCFLSVNNQQQIELNKTDMKEFIISLILIMEDILPLGSVVDLKKEYFTNEILKSKAEKVRMIITHRFLSKDGADIYFPYAGVVYPTGMLGRGEVLYFTPGLIEAVIYRGFEDIQEVAYVSQMKREYILEKNMISCGFVHKEKVEAFMGNGR</sequence>